<dbReference type="Proteomes" id="UP001066276">
    <property type="component" value="Chromosome 6"/>
</dbReference>
<evidence type="ECO:0000313" key="2">
    <source>
        <dbReference type="Proteomes" id="UP001066276"/>
    </source>
</evidence>
<sequence>MVLEDIPFEHSLHKALTEFFLLQPGISLQQVNQMGGPEIGDPRALIRSEDGHQESAGELKRLKDRLQKLDSRLGLEEGVADEHGNIRADYFEAPDRLRCLDYNDDLAKMHDEEGRAGRLLVWLVTSPTRGKPITQLLDS</sequence>
<dbReference type="AlphaFoldDB" id="A0AAV7QQT0"/>
<accession>A0AAV7QQT0</accession>
<dbReference type="EMBL" id="JANPWB010000010">
    <property type="protein sequence ID" value="KAJ1140823.1"/>
    <property type="molecule type" value="Genomic_DNA"/>
</dbReference>
<organism evidence="1 2">
    <name type="scientific">Pleurodeles waltl</name>
    <name type="common">Iberian ribbed newt</name>
    <dbReference type="NCBI Taxonomy" id="8319"/>
    <lineage>
        <taxon>Eukaryota</taxon>
        <taxon>Metazoa</taxon>
        <taxon>Chordata</taxon>
        <taxon>Craniata</taxon>
        <taxon>Vertebrata</taxon>
        <taxon>Euteleostomi</taxon>
        <taxon>Amphibia</taxon>
        <taxon>Batrachia</taxon>
        <taxon>Caudata</taxon>
        <taxon>Salamandroidea</taxon>
        <taxon>Salamandridae</taxon>
        <taxon>Pleurodelinae</taxon>
        <taxon>Pleurodeles</taxon>
    </lineage>
</organism>
<proteinExistence type="predicted"/>
<name>A0AAV7QQT0_PLEWA</name>
<protein>
    <submittedName>
        <fullName evidence="1">Uncharacterized protein</fullName>
    </submittedName>
</protein>
<reference evidence="1" key="1">
    <citation type="journal article" date="2022" name="bioRxiv">
        <title>Sequencing and chromosome-scale assembly of the giantPleurodeles waltlgenome.</title>
        <authorList>
            <person name="Brown T."/>
            <person name="Elewa A."/>
            <person name="Iarovenko S."/>
            <person name="Subramanian E."/>
            <person name="Araus A.J."/>
            <person name="Petzold A."/>
            <person name="Susuki M."/>
            <person name="Suzuki K.-i.T."/>
            <person name="Hayashi T."/>
            <person name="Toyoda A."/>
            <person name="Oliveira C."/>
            <person name="Osipova E."/>
            <person name="Leigh N.D."/>
            <person name="Simon A."/>
            <person name="Yun M.H."/>
        </authorList>
    </citation>
    <scope>NUCLEOTIDE SEQUENCE</scope>
    <source>
        <strain evidence="1">20211129_DDA</strain>
        <tissue evidence="1">Liver</tissue>
    </source>
</reference>
<keyword evidence="2" id="KW-1185">Reference proteome</keyword>
<gene>
    <name evidence="1" type="ORF">NDU88_007161</name>
</gene>
<comment type="caution">
    <text evidence="1">The sequence shown here is derived from an EMBL/GenBank/DDBJ whole genome shotgun (WGS) entry which is preliminary data.</text>
</comment>
<evidence type="ECO:0000313" key="1">
    <source>
        <dbReference type="EMBL" id="KAJ1140823.1"/>
    </source>
</evidence>